<keyword evidence="2" id="KW-1185">Reference proteome</keyword>
<evidence type="ECO:0000313" key="1">
    <source>
        <dbReference type="EMBL" id="TFK26752.1"/>
    </source>
</evidence>
<protein>
    <submittedName>
        <fullName evidence="1">Uncharacterized protein</fullName>
    </submittedName>
</protein>
<gene>
    <name evidence="1" type="ORF">FA15DRAFT_654100</name>
</gene>
<dbReference type="AlphaFoldDB" id="A0A5C3L2E9"/>
<reference evidence="1 2" key="1">
    <citation type="journal article" date="2019" name="Nat. Ecol. Evol.">
        <title>Megaphylogeny resolves global patterns of mushroom evolution.</title>
        <authorList>
            <person name="Varga T."/>
            <person name="Krizsan K."/>
            <person name="Foldi C."/>
            <person name="Dima B."/>
            <person name="Sanchez-Garcia M."/>
            <person name="Sanchez-Ramirez S."/>
            <person name="Szollosi G.J."/>
            <person name="Szarkandi J.G."/>
            <person name="Papp V."/>
            <person name="Albert L."/>
            <person name="Andreopoulos W."/>
            <person name="Angelini C."/>
            <person name="Antonin V."/>
            <person name="Barry K.W."/>
            <person name="Bougher N.L."/>
            <person name="Buchanan P."/>
            <person name="Buyck B."/>
            <person name="Bense V."/>
            <person name="Catcheside P."/>
            <person name="Chovatia M."/>
            <person name="Cooper J."/>
            <person name="Damon W."/>
            <person name="Desjardin D."/>
            <person name="Finy P."/>
            <person name="Geml J."/>
            <person name="Haridas S."/>
            <person name="Hughes K."/>
            <person name="Justo A."/>
            <person name="Karasinski D."/>
            <person name="Kautmanova I."/>
            <person name="Kiss B."/>
            <person name="Kocsube S."/>
            <person name="Kotiranta H."/>
            <person name="LaButti K.M."/>
            <person name="Lechner B.E."/>
            <person name="Liimatainen K."/>
            <person name="Lipzen A."/>
            <person name="Lukacs Z."/>
            <person name="Mihaltcheva S."/>
            <person name="Morgado L.N."/>
            <person name="Niskanen T."/>
            <person name="Noordeloos M.E."/>
            <person name="Ohm R.A."/>
            <person name="Ortiz-Santana B."/>
            <person name="Ovrebo C."/>
            <person name="Racz N."/>
            <person name="Riley R."/>
            <person name="Savchenko A."/>
            <person name="Shiryaev A."/>
            <person name="Soop K."/>
            <person name="Spirin V."/>
            <person name="Szebenyi C."/>
            <person name="Tomsovsky M."/>
            <person name="Tulloss R.E."/>
            <person name="Uehling J."/>
            <person name="Grigoriev I.V."/>
            <person name="Vagvolgyi C."/>
            <person name="Papp T."/>
            <person name="Martin F.M."/>
            <person name="Miettinen O."/>
            <person name="Hibbett D.S."/>
            <person name="Nagy L.G."/>
        </authorList>
    </citation>
    <scope>NUCLEOTIDE SEQUENCE [LARGE SCALE GENOMIC DNA]</scope>
    <source>
        <strain evidence="1 2">CBS 121175</strain>
    </source>
</reference>
<evidence type="ECO:0000313" key="2">
    <source>
        <dbReference type="Proteomes" id="UP000307440"/>
    </source>
</evidence>
<accession>A0A5C3L2E9</accession>
<sequence length="156" mass="17516">MCFRTDREGDVIVLHLSLRQSTTVQQMVAWQKVETVCLRIRLPKRPEPSYEEMQIETAQVEEGMIEGGFSGDSSEEVNAERYDLLQLLFFESLLLKILSQWLGRTKTYADAKQLIGRLCPRKLPAHMAVLDPNIAQIRGLLAGKGEIRGGGTVTKG</sequence>
<dbReference type="EMBL" id="ML210171">
    <property type="protein sequence ID" value="TFK26752.1"/>
    <property type="molecule type" value="Genomic_DNA"/>
</dbReference>
<proteinExistence type="predicted"/>
<organism evidence="1 2">
    <name type="scientific">Coprinopsis marcescibilis</name>
    <name type="common">Agaric fungus</name>
    <name type="synonym">Psathyrella marcescibilis</name>
    <dbReference type="NCBI Taxonomy" id="230819"/>
    <lineage>
        <taxon>Eukaryota</taxon>
        <taxon>Fungi</taxon>
        <taxon>Dikarya</taxon>
        <taxon>Basidiomycota</taxon>
        <taxon>Agaricomycotina</taxon>
        <taxon>Agaricomycetes</taxon>
        <taxon>Agaricomycetidae</taxon>
        <taxon>Agaricales</taxon>
        <taxon>Agaricineae</taxon>
        <taxon>Psathyrellaceae</taxon>
        <taxon>Coprinopsis</taxon>
    </lineage>
</organism>
<name>A0A5C3L2E9_COPMA</name>
<dbReference type="Proteomes" id="UP000307440">
    <property type="component" value="Unassembled WGS sequence"/>
</dbReference>